<proteinExistence type="predicted"/>
<protein>
    <submittedName>
        <fullName evidence="1">Uncharacterized protein</fullName>
    </submittedName>
</protein>
<evidence type="ECO:0000313" key="1">
    <source>
        <dbReference type="EMBL" id="CAI9582870.1"/>
    </source>
</evidence>
<dbReference type="EMBL" id="CATNWA010015390">
    <property type="protein sequence ID" value="CAI9582870.1"/>
    <property type="molecule type" value="Genomic_DNA"/>
</dbReference>
<organism evidence="1 2">
    <name type="scientific">Staurois parvus</name>
    <dbReference type="NCBI Taxonomy" id="386267"/>
    <lineage>
        <taxon>Eukaryota</taxon>
        <taxon>Metazoa</taxon>
        <taxon>Chordata</taxon>
        <taxon>Craniata</taxon>
        <taxon>Vertebrata</taxon>
        <taxon>Euteleostomi</taxon>
        <taxon>Amphibia</taxon>
        <taxon>Batrachia</taxon>
        <taxon>Anura</taxon>
        <taxon>Neobatrachia</taxon>
        <taxon>Ranoidea</taxon>
        <taxon>Ranidae</taxon>
        <taxon>Staurois</taxon>
    </lineage>
</organism>
<gene>
    <name evidence="1" type="ORF">SPARVUS_LOCUS9729213</name>
</gene>
<reference evidence="1" key="1">
    <citation type="submission" date="2023-05" db="EMBL/GenBank/DDBJ databases">
        <authorList>
            <person name="Stuckert A."/>
        </authorList>
    </citation>
    <scope>NUCLEOTIDE SEQUENCE</scope>
</reference>
<accession>A0ABN9EFS8</accession>
<keyword evidence="2" id="KW-1185">Reference proteome</keyword>
<name>A0ABN9EFS8_9NEOB</name>
<dbReference type="Proteomes" id="UP001162483">
    <property type="component" value="Unassembled WGS sequence"/>
</dbReference>
<evidence type="ECO:0000313" key="2">
    <source>
        <dbReference type="Proteomes" id="UP001162483"/>
    </source>
</evidence>
<comment type="caution">
    <text evidence="1">The sequence shown here is derived from an EMBL/GenBank/DDBJ whole genome shotgun (WGS) entry which is preliminary data.</text>
</comment>
<sequence length="81" mass="9368">METHSMKLPTHCCTNLKATQGLEVFSYKLCRRLGTFAHCALQHALTLLCHFTWPTTSRLSFCCSQFLPLCYNISKSWPWNI</sequence>